<feature type="transmembrane region" description="Helical" evidence="2">
    <location>
        <begin position="9"/>
        <end position="27"/>
    </location>
</feature>
<keyword evidence="2" id="KW-1133">Transmembrane helix</keyword>
<name>A0ABV9I424_9FLAO</name>
<keyword evidence="4" id="KW-1185">Reference proteome</keyword>
<dbReference type="EMBL" id="JBHSFV010000024">
    <property type="protein sequence ID" value="MFC4636603.1"/>
    <property type="molecule type" value="Genomic_DNA"/>
</dbReference>
<feature type="coiled-coil region" evidence="1">
    <location>
        <begin position="46"/>
        <end position="80"/>
    </location>
</feature>
<organism evidence="3 4">
    <name type="scientific">Dokdonia ponticola</name>
    <dbReference type="NCBI Taxonomy" id="2041041"/>
    <lineage>
        <taxon>Bacteria</taxon>
        <taxon>Pseudomonadati</taxon>
        <taxon>Bacteroidota</taxon>
        <taxon>Flavobacteriia</taxon>
        <taxon>Flavobacteriales</taxon>
        <taxon>Flavobacteriaceae</taxon>
        <taxon>Dokdonia</taxon>
    </lineage>
</organism>
<dbReference type="Proteomes" id="UP001596043">
    <property type="component" value="Unassembled WGS sequence"/>
</dbReference>
<gene>
    <name evidence="3" type="ORF">ACFO3O_22050</name>
</gene>
<keyword evidence="1" id="KW-0175">Coiled coil</keyword>
<dbReference type="RefSeq" id="WP_379982955.1">
    <property type="nucleotide sequence ID" value="NZ_JBHSFV010000024.1"/>
</dbReference>
<keyword evidence="2" id="KW-0812">Transmembrane</keyword>
<proteinExistence type="predicted"/>
<protein>
    <submittedName>
        <fullName evidence="3">Uncharacterized protein</fullName>
    </submittedName>
</protein>
<accession>A0ABV9I424</accession>
<keyword evidence="2" id="KW-0472">Membrane</keyword>
<evidence type="ECO:0000313" key="4">
    <source>
        <dbReference type="Proteomes" id="UP001596043"/>
    </source>
</evidence>
<sequence>MKTIVKNNWKLIIGIVLVILVVSSYLLSTNQLQTTNTIPDILEQENKELSALNIQLDTRIKDLKIQTENLQGIIDQKDQEIYHLKTVLDENINRINNYSVLQLEQFFTRLKTDSLPH</sequence>
<reference evidence="4" key="1">
    <citation type="journal article" date="2019" name="Int. J. Syst. Evol. Microbiol.">
        <title>The Global Catalogue of Microorganisms (GCM) 10K type strain sequencing project: providing services to taxonomists for standard genome sequencing and annotation.</title>
        <authorList>
            <consortium name="The Broad Institute Genomics Platform"/>
            <consortium name="The Broad Institute Genome Sequencing Center for Infectious Disease"/>
            <person name="Wu L."/>
            <person name="Ma J."/>
        </authorList>
    </citation>
    <scope>NUCLEOTIDE SEQUENCE [LARGE SCALE GENOMIC DNA]</scope>
    <source>
        <strain evidence="4">YJ-61-S</strain>
    </source>
</reference>
<evidence type="ECO:0000313" key="3">
    <source>
        <dbReference type="EMBL" id="MFC4636603.1"/>
    </source>
</evidence>
<comment type="caution">
    <text evidence="3">The sequence shown here is derived from an EMBL/GenBank/DDBJ whole genome shotgun (WGS) entry which is preliminary data.</text>
</comment>
<evidence type="ECO:0000256" key="1">
    <source>
        <dbReference type="SAM" id="Coils"/>
    </source>
</evidence>
<evidence type="ECO:0000256" key="2">
    <source>
        <dbReference type="SAM" id="Phobius"/>
    </source>
</evidence>